<evidence type="ECO:0000259" key="4">
    <source>
        <dbReference type="Pfam" id="PF18120"/>
    </source>
</evidence>
<reference evidence="6" key="1">
    <citation type="journal article" date="2019" name="Int. J. Syst. Evol. Microbiol.">
        <title>The Global Catalogue of Microorganisms (GCM) 10K type strain sequencing project: providing services to taxonomists for standard genome sequencing and annotation.</title>
        <authorList>
            <consortium name="The Broad Institute Genomics Platform"/>
            <consortium name="The Broad Institute Genome Sequencing Center for Infectious Disease"/>
            <person name="Wu L."/>
            <person name="Ma J."/>
        </authorList>
    </citation>
    <scope>NUCLEOTIDE SEQUENCE [LARGE SCALE GENOMIC DNA]</scope>
    <source>
        <strain evidence="6">CCM 7044</strain>
    </source>
</reference>
<dbReference type="Pfam" id="PF18120">
    <property type="entry name" value="DUF5597"/>
    <property type="match status" value="1"/>
</dbReference>
<gene>
    <name evidence="5" type="ORF">ACFS27_29030</name>
</gene>
<keyword evidence="6" id="KW-1185">Reference proteome</keyword>
<proteinExistence type="predicted"/>
<sequence>MTSGSPMPAASAVPKGGARIPRLRRSGTATQLVVDGEPFLIRGGELGNSSAERTYLAGYWPRLEALGLNTVVAPVYWDVVEPAEGTFDWTSVEELIDDAAAHGMRLVLLWFGSWKNSMSCYAPGWVKTDVERFPRSRDSNGRALEILTPFSDNNRDADARAFAALMRRLREYDREHVAVLVQVENEIGMIPEARDHTAEAERAFAGPVPAELMAYLQKHHEALAPELRERWTAAGGRTGGTWTEVFGEGPATEELFMAWAFARYVQPVAAAGKAELDLPMYTNAALIRPGYLPGQYPSAGPLPHLIDVWRAGAPALDFIAPDIYFPEFAEWAGRYTRDGNPLFVPEALRSTDAAANALYAFGAHGAIGFSPFGIETIEGPAAEALTASYDVVNQLSPLIAAHAGDGTMTALVPPAESQRAPHRIVFGELVLEATYERIAAPSLADGVINEADDRSTDLTRLPAAAIVIRTAPDELVIGGTGVTVTFSSARSGAESIGILDCAEGRYHDGAWEHQRWLNGDQTHQGRHLRLEPGRFAIQRIRLYRYS</sequence>
<protein>
    <submittedName>
        <fullName evidence="5">DUF5597 domain-containing protein</fullName>
    </submittedName>
</protein>
<dbReference type="Proteomes" id="UP001597479">
    <property type="component" value="Unassembled WGS sequence"/>
</dbReference>
<evidence type="ECO:0000313" key="6">
    <source>
        <dbReference type="Proteomes" id="UP001597479"/>
    </source>
</evidence>
<evidence type="ECO:0000259" key="3">
    <source>
        <dbReference type="Pfam" id="PF02449"/>
    </source>
</evidence>
<keyword evidence="2" id="KW-0326">Glycosidase</keyword>
<accession>A0ABW5W4W0</accession>
<evidence type="ECO:0000313" key="5">
    <source>
        <dbReference type="EMBL" id="MFD2797633.1"/>
    </source>
</evidence>
<dbReference type="Gene3D" id="3.20.20.80">
    <property type="entry name" value="Glycosidases"/>
    <property type="match status" value="1"/>
</dbReference>
<dbReference type="InterPro" id="IPR017853">
    <property type="entry name" value="GH"/>
</dbReference>
<evidence type="ECO:0000256" key="1">
    <source>
        <dbReference type="ARBA" id="ARBA00022801"/>
    </source>
</evidence>
<dbReference type="RefSeq" id="WP_377190820.1">
    <property type="nucleotide sequence ID" value="NZ_JBHUOG010000002.1"/>
</dbReference>
<evidence type="ECO:0000256" key="2">
    <source>
        <dbReference type="ARBA" id="ARBA00023295"/>
    </source>
</evidence>
<organism evidence="5 6">
    <name type="scientific">Promicromonospora vindobonensis</name>
    <dbReference type="NCBI Taxonomy" id="195748"/>
    <lineage>
        <taxon>Bacteria</taxon>
        <taxon>Bacillati</taxon>
        <taxon>Actinomycetota</taxon>
        <taxon>Actinomycetes</taxon>
        <taxon>Micrococcales</taxon>
        <taxon>Promicromonosporaceae</taxon>
        <taxon>Promicromonospora</taxon>
    </lineage>
</organism>
<keyword evidence="1" id="KW-0378">Hydrolase</keyword>
<dbReference type="InterPro" id="IPR040719">
    <property type="entry name" value="DUF5597"/>
</dbReference>
<dbReference type="InterPro" id="IPR013529">
    <property type="entry name" value="Glyco_hydro_42_N"/>
</dbReference>
<comment type="caution">
    <text evidence="5">The sequence shown here is derived from an EMBL/GenBank/DDBJ whole genome shotgun (WGS) entry which is preliminary data.</text>
</comment>
<dbReference type="Gene3D" id="2.60.220.20">
    <property type="entry name" value="putative beta-Galactosidase from caulobacter crescentus"/>
    <property type="match status" value="1"/>
</dbReference>
<dbReference type="EMBL" id="JBHUOG010000002">
    <property type="protein sequence ID" value="MFD2797633.1"/>
    <property type="molecule type" value="Genomic_DNA"/>
</dbReference>
<dbReference type="SUPFAM" id="SSF51445">
    <property type="entry name" value="(Trans)glycosidases"/>
    <property type="match status" value="1"/>
</dbReference>
<feature type="domain" description="Glycoside hydrolase family 42 N-terminal" evidence="3">
    <location>
        <begin position="65"/>
        <end position="234"/>
    </location>
</feature>
<dbReference type="Pfam" id="PF02449">
    <property type="entry name" value="Glyco_hydro_42"/>
    <property type="match status" value="1"/>
</dbReference>
<name>A0ABW5W4W0_9MICO</name>
<feature type="domain" description="DUF5597" evidence="4">
    <location>
        <begin position="385"/>
        <end position="529"/>
    </location>
</feature>